<evidence type="ECO:0000256" key="1">
    <source>
        <dbReference type="SAM" id="MobiDB-lite"/>
    </source>
</evidence>
<dbReference type="STRING" id="1890364.A0A2P6P0H8"/>
<feature type="region of interest" description="Disordered" evidence="1">
    <location>
        <begin position="340"/>
        <end position="361"/>
    </location>
</feature>
<dbReference type="Gene3D" id="3.10.10.10">
    <property type="entry name" value="HIV Type 1 Reverse Transcriptase, subunit A, domain 1"/>
    <property type="match status" value="1"/>
</dbReference>
<evidence type="ECO:0000313" key="2">
    <source>
        <dbReference type="EMBL" id="PRP89688.1"/>
    </source>
</evidence>
<proteinExistence type="predicted"/>
<feature type="region of interest" description="Disordered" evidence="1">
    <location>
        <begin position="184"/>
        <end position="205"/>
    </location>
</feature>
<dbReference type="OrthoDB" id="425619at2759"/>
<dbReference type="SUPFAM" id="SSF56672">
    <property type="entry name" value="DNA/RNA polymerases"/>
    <property type="match status" value="1"/>
</dbReference>
<dbReference type="PANTHER" id="PTHR37984">
    <property type="entry name" value="PROTEIN CBG26694"/>
    <property type="match status" value="1"/>
</dbReference>
<dbReference type="Gene3D" id="3.30.70.270">
    <property type="match status" value="3"/>
</dbReference>
<dbReference type="AlphaFoldDB" id="A0A2P6P0H8"/>
<comment type="caution">
    <text evidence="2">The sequence shown here is derived from an EMBL/GenBank/DDBJ whole genome shotgun (WGS) entry which is preliminary data.</text>
</comment>
<gene>
    <name evidence="2" type="ORF">PROFUN_00030</name>
</gene>
<dbReference type="Proteomes" id="UP000241769">
    <property type="component" value="Unassembled WGS sequence"/>
</dbReference>
<feature type="compositionally biased region" description="Basic and acidic residues" evidence="1">
    <location>
        <begin position="345"/>
        <end position="354"/>
    </location>
</feature>
<accession>A0A2P6P0H8</accession>
<dbReference type="PANTHER" id="PTHR37984:SF5">
    <property type="entry name" value="PROTEIN NYNRIN-LIKE"/>
    <property type="match status" value="1"/>
</dbReference>
<name>A0A2P6P0H8_9EUKA</name>
<dbReference type="InterPro" id="IPR043128">
    <property type="entry name" value="Rev_trsase/Diguanyl_cyclase"/>
</dbReference>
<feature type="compositionally biased region" description="Basic and acidic residues" evidence="1">
    <location>
        <begin position="151"/>
        <end position="168"/>
    </location>
</feature>
<dbReference type="EMBL" id="MDYQ01000001">
    <property type="protein sequence ID" value="PRP89688.1"/>
    <property type="molecule type" value="Genomic_DNA"/>
</dbReference>
<feature type="compositionally biased region" description="Basic and acidic residues" evidence="1">
    <location>
        <begin position="120"/>
        <end position="134"/>
    </location>
</feature>
<evidence type="ECO:0000313" key="3">
    <source>
        <dbReference type="Proteomes" id="UP000241769"/>
    </source>
</evidence>
<dbReference type="InterPro" id="IPR050951">
    <property type="entry name" value="Retrovirus_Pol_polyprotein"/>
</dbReference>
<dbReference type="InParanoid" id="A0A2P6P0H8"/>
<organism evidence="2 3">
    <name type="scientific">Planoprotostelium fungivorum</name>
    <dbReference type="NCBI Taxonomy" id="1890364"/>
    <lineage>
        <taxon>Eukaryota</taxon>
        <taxon>Amoebozoa</taxon>
        <taxon>Evosea</taxon>
        <taxon>Variosea</taxon>
        <taxon>Cavosteliida</taxon>
        <taxon>Cavosteliaceae</taxon>
        <taxon>Planoprotostelium</taxon>
    </lineage>
</organism>
<sequence length="725" mass="83244">MIDVLYNLAWLWRQVSGGLILQRSMGGPIRGDKNDHEVVYRATREQESSYDPKTSTVKAFNLGLEHNRQVTIHSCTQNENRTATLNSPRLINGKTINTILKEWEEMDHKKKQRKSSKINQHNDKTSNEGRDRRNSLPSPSLTEVRTPKNPQVEKKSSFRSPKSAERKGLTLRFATEEAQIVGTSAKYDETSDSVPKSPETAVESKATRDISRIIADVDDIVIHDSTEDKKESTTQGSEIERHQAIALESEIVNHSIDTQPATNPAATRNNTFRWAQRGVTRYTSKFSPSTSSFLDKTTNLFALANSRKAKILFRQVQDCMMVFVRIRRRPKMTIRAETNFASEVGGKEPNKPELDSSSDDEDTKFVTKCRICHIIIENSNWCSRRMELAHNWLSETSKREASLKKMITYIFRYSNSDRRPMPPSLLISTRLCRRRQARKDDPRLLVLAAAQAKWPETEEGEEVFLRLDLIIAEHIYCKVKLGASNYKTLQKRSLHSFWGVIQLQDSTEEKMILLSDEYCYAFVYLANNSSLKIATTLAAVPSKSETSIPTIYNEYKDVSSDGLRELPEHGIQDFSIELKDGKIPPFSPLYNSAYSSKIFTTLDLKDAYWLCRIRLGDEWKTAFRTCFGMFDETEEAHVDHVHKVLQRCREHALPINLKKCRFHQESVEFLGYRINSTGVHMIEDRVARIVDWEAPRDLKALQLFLGLCNFYRSFIKDYSLIVSTP</sequence>
<reference evidence="2 3" key="1">
    <citation type="journal article" date="2018" name="Genome Biol. Evol.">
        <title>Multiple Roots of Fruiting Body Formation in Amoebozoa.</title>
        <authorList>
            <person name="Hillmann F."/>
            <person name="Forbes G."/>
            <person name="Novohradska S."/>
            <person name="Ferling I."/>
            <person name="Riege K."/>
            <person name="Groth M."/>
            <person name="Westermann M."/>
            <person name="Marz M."/>
            <person name="Spaller T."/>
            <person name="Winckler T."/>
            <person name="Schaap P."/>
            <person name="Glockner G."/>
        </authorList>
    </citation>
    <scope>NUCLEOTIDE SEQUENCE [LARGE SCALE GENOMIC DNA]</scope>
    <source>
        <strain evidence="2 3">Jena</strain>
    </source>
</reference>
<dbReference type="InterPro" id="IPR043502">
    <property type="entry name" value="DNA/RNA_pol_sf"/>
</dbReference>
<feature type="region of interest" description="Disordered" evidence="1">
    <location>
        <begin position="106"/>
        <end position="171"/>
    </location>
</feature>
<protein>
    <submittedName>
        <fullName evidence="2">Uncharacterized protein</fullName>
    </submittedName>
</protein>
<keyword evidence="3" id="KW-1185">Reference proteome</keyword>